<evidence type="ECO:0000313" key="2">
    <source>
        <dbReference type="EMBL" id="AKH46136.1"/>
    </source>
</evidence>
<name>A0A0F7L560_9VIRU</name>
<keyword evidence="1" id="KW-0175">Coiled coil</keyword>
<accession>A0A0F7L560</accession>
<reference evidence="2" key="2">
    <citation type="submission" date="2015-03" db="EMBL/GenBank/DDBJ databases">
        <authorList>
            <person name="Chow C.-E.T."/>
            <person name="Winget D.M."/>
            <person name="White R.A.III."/>
            <person name="Hallam S.J."/>
            <person name="Suttle C.A."/>
        </authorList>
    </citation>
    <scope>NUCLEOTIDE SEQUENCE</scope>
    <source>
        <strain evidence="2">Anoxic3_4</strain>
    </source>
</reference>
<organism evidence="2">
    <name type="scientific">uncultured marine virus</name>
    <dbReference type="NCBI Taxonomy" id="186617"/>
    <lineage>
        <taxon>Viruses</taxon>
        <taxon>environmental samples</taxon>
    </lineage>
</organism>
<proteinExistence type="predicted"/>
<protein>
    <submittedName>
        <fullName evidence="2">Uncharacterized protein</fullName>
    </submittedName>
</protein>
<reference evidence="2" key="1">
    <citation type="journal article" date="2015" name="Front. Microbiol.">
        <title>Combining genomic sequencing methods to explore viral diversity and reveal potential virus-host interactions.</title>
        <authorList>
            <person name="Chow C.E."/>
            <person name="Winget D.M."/>
            <person name="White R.A.III."/>
            <person name="Hallam S.J."/>
            <person name="Suttle C.A."/>
        </authorList>
    </citation>
    <scope>NUCLEOTIDE SEQUENCE</scope>
    <source>
        <strain evidence="2">Anoxic3_4</strain>
    </source>
</reference>
<dbReference type="EMBL" id="KR029579">
    <property type="protein sequence ID" value="AKH46136.1"/>
    <property type="molecule type" value="Genomic_DNA"/>
</dbReference>
<evidence type="ECO:0000256" key="1">
    <source>
        <dbReference type="SAM" id="Coils"/>
    </source>
</evidence>
<feature type="coiled-coil region" evidence="1">
    <location>
        <begin position="56"/>
        <end position="90"/>
    </location>
</feature>
<sequence>MPELTSVSPPAFTASPPAFTASLVPTVSVVNENFSINYTKQLEDTSGVMVTVVDAAKSYTTSIEQLESNIANLTSRIADLTAQKTTKQAELAAVQAI</sequence>